<dbReference type="VEuPathDB" id="TriTrypDB:TcG_08536"/>
<dbReference type="GO" id="GO:0042132">
    <property type="term" value="F:fructose 1,6-bisphosphate 1-phosphatase activity"/>
    <property type="evidence" value="ECO:0007669"/>
    <property type="project" value="UniProtKB-EC"/>
</dbReference>
<dbReference type="Proteomes" id="UP000246121">
    <property type="component" value="Unassembled WGS sequence"/>
</dbReference>
<dbReference type="PIRSF" id="PIRSF000904">
    <property type="entry name" value="FBPtase_SBPase"/>
    <property type="match status" value="1"/>
</dbReference>
<dbReference type="VEuPathDB" id="TriTrypDB:TcCLB.504117.20"/>
<dbReference type="VEuPathDB" id="TriTrypDB:TcYC6_0077950"/>
<dbReference type="VEuPathDB" id="TriTrypDB:TCSYLVIO_000283"/>
<dbReference type="EMBL" id="PRFA01000009">
    <property type="protein sequence ID" value="PWU99397.1"/>
    <property type="molecule type" value="Genomic_DNA"/>
</dbReference>
<evidence type="ECO:0000313" key="12">
    <source>
        <dbReference type="EMBL" id="PWU99397.1"/>
    </source>
</evidence>
<organism evidence="12 13">
    <name type="scientific">Trypanosoma cruzi</name>
    <dbReference type="NCBI Taxonomy" id="5693"/>
    <lineage>
        <taxon>Eukaryota</taxon>
        <taxon>Discoba</taxon>
        <taxon>Euglenozoa</taxon>
        <taxon>Kinetoplastea</taxon>
        <taxon>Metakinetoplastina</taxon>
        <taxon>Trypanosomatida</taxon>
        <taxon>Trypanosomatidae</taxon>
        <taxon>Trypanosoma</taxon>
        <taxon>Schizotrypanum</taxon>
    </lineage>
</organism>
<keyword evidence="8" id="KW-0119">Carbohydrate metabolism</keyword>
<dbReference type="VEuPathDB" id="TriTrypDB:Tc_MARK_9511"/>
<dbReference type="GO" id="GO:0005737">
    <property type="term" value="C:cytoplasm"/>
    <property type="evidence" value="ECO:0007669"/>
    <property type="project" value="TreeGrafter"/>
</dbReference>
<dbReference type="CDD" id="cd00354">
    <property type="entry name" value="FBPase"/>
    <property type="match status" value="1"/>
</dbReference>
<reference evidence="12 13" key="1">
    <citation type="journal article" date="2018" name="Microb. Genom.">
        <title>Expanding an expanded genome: long-read sequencing of Trypanosoma cruzi.</title>
        <authorList>
            <person name="Berna L."/>
            <person name="Rodriguez M."/>
            <person name="Chiribao M.L."/>
            <person name="Parodi-Talice A."/>
            <person name="Pita S."/>
            <person name="Rijo G."/>
            <person name="Alvarez-Valin F."/>
            <person name="Robello C."/>
        </authorList>
    </citation>
    <scope>NUCLEOTIDE SEQUENCE [LARGE SCALE GENOMIC DNA]</scope>
    <source>
        <strain evidence="12 13">Dm28c</strain>
    </source>
</reference>
<evidence type="ECO:0000256" key="9">
    <source>
        <dbReference type="ARBA" id="ARBA00024331"/>
    </source>
</evidence>
<evidence type="ECO:0000256" key="3">
    <source>
        <dbReference type="ARBA" id="ARBA00013093"/>
    </source>
</evidence>
<proteinExistence type="inferred from homology"/>
<comment type="pathway">
    <text evidence="9">Carbohydrate biosynthesis.</text>
</comment>
<dbReference type="VEuPathDB" id="TriTrypDB:ECC02_006965"/>
<keyword evidence="5" id="KW-0479">Metal-binding</keyword>
<dbReference type="SUPFAM" id="SSF56655">
    <property type="entry name" value="Carbohydrate phosphatase"/>
    <property type="match status" value="1"/>
</dbReference>
<comment type="similarity">
    <text evidence="2">Belongs to the FBPase class 1 family.</text>
</comment>
<dbReference type="InterPro" id="IPR023079">
    <property type="entry name" value="SBPase"/>
</dbReference>
<dbReference type="PANTHER" id="PTHR11556">
    <property type="entry name" value="FRUCTOSE-1,6-BISPHOSPHATASE-RELATED"/>
    <property type="match status" value="1"/>
</dbReference>
<evidence type="ECO:0000256" key="5">
    <source>
        <dbReference type="ARBA" id="ARBA00022723"/>
    </source>
</evidence>
<evidence type="ECO:0000259" key="11">
    <source>
        <dbReference type="Pfam" id="PF18913"/>
    </source>
</evidence>
<dbReference type="GO" id="GO:0006002">
    <property type="term" value="P:fructose 6-phosphate metabolic process"/>
    <property type="evidence" value="ECO:0007669"/>
    <property type="project" value="TreeGrafter"/>
</dbReference>
<dbReference type="PRINTS" id="PR01958">
    <property type="entry name" value="S17BPHPHTASE"/>
</dbReference>
<keyword evidence="7" id="KW-0460">Magnesium</keyword>
<name>A0A2V2VSJ0_TRYCR</name>
<dbReference type="InterPro" id="IPR028343">
    <property type="entry name" value="FBPtase"/>
</dbReference>
<evidence type="ECO:0000313" key="13">
    <source>
        <dbReference type="Proteomes" id="UP000246121"/>
    </source>
</evidence>
<dbReference type="VEuPathDB" id="TriTrypDB:C3747_12g232"/>
<dbReference type="GO" id="GO:0030388">
    <property type="term" value="P:fructose 1,6-bisphosphate metabolic process"/>
    <property type="evidence" value="ECO:0007669"/>
    <property type="project" value="TreeGrafter"/>
</dbReference>
<dbReference type="Pfam" id="PF00316">
    <property type="entry name" value="FBPase"/>
    <property type="match status" value="1"/>
</dbReference>
<comment type="caution">
    <text evidence="12">The sequence shown here is derived from an EMBL/GenBank/DDBJ whole genome shotgun (WGS) entry which is preliminary data.</text>
</comment>
<dbReference type="Gene3D" id="3.40.190.80">
    <property type="match status" value="1"/>
</dbReference>
<feature type="domain" description="Fructose-1-6-bisphosphatase class I N-terminal" evidence="10">
    <location>
        <begin position="20"/>
        <end position="167"/>
    </location>
</feature>
<dbReference type="InterPro" id="IPR044015">
    <property type="entry name" value="FBPase_C_dom"/>
</dbReference>
<evidence type="ECO:0000256" key="1">
    <source>
        <dbReference type="ARBA" id="ARBA00001273"/>
    </source>
</evidence>
<dbReference type="Gene3D" id="3.30.540.10">
    <property type="entry name" value="Fructose-1,6-Bisphosphatase, subunit A, domain 1"/>
    <property type="match status" value="1"/>
</dbReference>
<evidence type="ECO:0000256" key="8">
    <source>
        <dbReference type="ARBA" id="ARBA00023277"/>
    </source>
</evidence>
<sequence length="320" mass="34782">MSGSTTFLEELAGEGVPSSVADVVAAIAEACREISIDLRTDTVRAVGANNSFGDEVLSVDDMAEKHISSCLSGCRHVLAFVSEERPTLTSTPHLGRGMYTVSYDPLDGSSIIATNFSVGSIFALWPGATPIGLRVRDMVASVVAVYGPRTVLFVSLRPVGVVEFYYHGDRWTRVQHGVPRTLKSRATLFAPGNLRAVMYLPWYKELVTSYMNSGATLRYTGGMVADVCQIIVKGDGIYMSPESPHHKVKLRLLFEAAPMAFLVECAGGRSTTGTKNMMDVRVVEMEQKTPIALGCLWDVERYESMCSVYKKGTLTSGSKL</sequence>
<keyword evidence="6" id="KW-0378">Hydrolase</keyword>
<evidence type="ECO:0000256" key="2">
    <source>
        <dbReference type="ARBA" id="ARBA00010941"/>
    </source>
</evidence>
<dbReference type="GO" id="GO:0005986">
    <property type="term" value="P:sucrose biosynthetic process"/>
    <property type="evidence" value="ECO:0007669"/>
    <property type="project" value="TreeGrafter"/>
</dbReference>
<dbReference type="EC" id="3.1.3.11" evidence="3"/>
<dbReference type="Pfam" id="PF18913">
    <property type="entry name" value="FBPase_C"/>
    <property type="match status" value="1"/>
</dbReference>
<dbReference type="PIRSF" id="PIRSF500210">
    <property type="entry name" value="FBPtase"/>
    <property type="match status" value="1"/>
</dbReference>
<gene>
    <name evidence="12" type="ORF">C4B63_9g396</name>
</gene>
<dbReference type="InterPro" id="IPR033391">
    <property type="entry name" value="FBPase_N"/>
</dbReference>
<evidence type="ECO:0000259" key="10">
    <source>
        <dbReference type="Pfam" id="PF00316"/>
    </source>
</evidence>
<evidence type="ECO:0000256" key="6">
    <source>
        <dbReference type="ARBA" id="ARBA00022801"/>
    </source>
</evidence>
<dbReference type="VEuPathDB" id="TriTrypDB:C4B63_9g396"/>
<dbReference type="GO" id="GO:0006094">
    <property type="term" value="P:gluconeogenesis"/>
    <property type="evidence" value="ECO:0007669"/>
    <property type="project" value="TreeGrafter"/>
</dbReference>
<dbReference type="PANTHER" id="PTHR11556:SF35">
    <property type="entry name" value="SEDOHEPTULOSE-1,7-BISPHOSPHATASE, CHLOROPLASTIC"/>
    <property type="match status" value="1"/>
</dbReference>
<dbReference type="VEuPathDB" id="TriTrypDB:TcBrA4_0101710"/>
<dbReference type="GO" id="GO:0006000">
    <property type="term" value="P:fructose metabolic process"/>
    <property type="evidence" value="ECO:0007669"/>
    <property type="project" value="TreeGrafter"/>
</dbReference>
<comment type="catalytic activity">
    <reaction evidence="1">
        <text>beta-D-fructose 1,6-bisphosphate + H2O = beta-D-fructose 6-phosphate + phosphate</text>
        <dbReference type="Rhea" id="RHEA:11064"/>
        <dbReference type="ChEBI" id="CHEBI:15377"/>
        <dbReference type="ChEBI" id="CHEBI:32966"/>
        <dbReference type="ChEBI" id="CHEBI:43474"/>
        <dbReference type="ChEBI" id="CHEBI:57634"/>
        <dbReference type="EC" id="3.1.3.11"/>
    </reaction>
</comment>
<feature type="domain" description="Fructose-1-6-bisphosphatase class 1 C-terminal" evidence="11">
    <location>
        <begin position="183"/>
        <end position="305"/>
    </location>
</feature>
<evidence type="ECO:0000256" key="7">
    <source>
        <dbReference type="ARBA" id="ARBA00022842"/>
    </source>
</evidence>
<keyword evidence="4" id="KW-0963">Cytoplasm</keyword>
<dbReference type="VEuPathDB" id="TriTrypDB:TCDM_10292"/>
<protein>
    <recommendedName>
        <fullName evidence="3">fructose-bisphosphatase</fullName>
        <ecNumber evidence="3">3.1.3.11</ecNumber>
    </recommendedName>
</protein>
<accession>A0A2V2VSJ0</accession>
<dbReference type="VEuPathDB" id="TriTrypDB:TcCL_NonESM03661"/>
<dbReference type="AlphaFoldDB" id="A0A2V2VSJ0"/>
<dbReference type="VEuPathDB" id="TriTrypDB:BCY84_02805"/>
<dbReference type="InterPro" id="IPR000146">
    <property type="entry name" value="FBPase_class-1"/>
</dbReference>
<dbReference type="GO" id="GO:0046872">
    <property type="term" value="F:metal ion binding"/>
    <property type="evidence" value="ECO:0007669"/>
    <property type="project" value="UniProtKB-KW"/>
</dbReference>
<dbReference type="VEuPathDB" id="TriTrypDB:TcCLB.506619.10"/>
<evidence type="ECO:0000256" key="4">
    <source>
        <dbReference type="ARBA" id="ARBA00022490"/>
    </source>
</evidence>